<keyword evidence="2" id="KW-0436">Ligase</keyword>
<accession>A0A8S5T1Z7</accession>
<protein>
    <submittedName>
        <fullName evidence="2">RNA ligase</fullName>
    </submittedName>
</protein>
<organism evidence="2">
    <name type="scientific">Podoviridae sp. ctefc32</name>
    <dbReference type="NCBI Taxonomy" id="2827742"/>
    <lineage>
        <taxon>Viruses</taxon>
        <taxon>Duplodnaviria</taxon>
        <taxon>Heunggongvirae</taxon>
        <taxon>Uroviricota</taxon>
        <taxon>Caudoviricetes</taxon>
    </lineage>
</organism>
<dbReference type="InterPro" id="IPR019039">
    <property type="entry name" value="T4-Rnl1-like_N"/>
</dbReference>
<evidence type="ECO:0000259" key="1">
    <source>
        <dbReference type="Pfam" id="PF09511"/>
    </source>
</evidence>
<evidence type="ECO:0000313" key="2">
    <source>
        <dbReference type="EMBL" id="DAF57341.1"/>
    </source>
</evidence>
<dbReference type="GO" id="GO:0016874">
    <property type="term" value="F:ligase activity"/>
    <property type="evidence" value="ECO:0007669"/>
    <property type="project" value="UniProtKB-KW"/>
</dbReference>
<dbReference type="EMBL" id="BK032733">
    <property type="protein sequence ID" value="DAF57341.1"/>
    <property type="molecule type" value="Genomic_DNA"/>
</dbReference>
<dbReference type="Pfam" id="PF09511">
    <property type="entry name" value="RNA_lig_T4_1"/>
    <property type="match status" value="1"/>
</dbReference>
<feature type="domain" description="T4 RNA ligase 1-like N-terminal" evidence="1">
    <location>
        <begin position="46"/>
        <end position="226"/>
    </location>
</feature>
<proteinExistence type="predicted"/>
<sequence length="336" mass="39431">MLPTKSTFDEYVKKGLVRSQTYKDMTIYQYTEFTQFESLWNNCTLNARGIVFDDDGDLVQRCIPKFFNHDEPDGIKVERLTLAEQVPVIQEKLDGSLIKITKDEKHGLVITSKASFESDQAKMAKEIVEENNYEFKEGWTYQFELIHPDNQIVLNYGDERKLVLLAIIDNITGKDIDIYSDEFKFEKPKLYDYETLLDINAINKDGLHEGVVVNYGSYRLKYKTDEYIRLHRIVTEFTPKRVWESLSSGQRIDRMNIPEEFIKWLDETEKELLSKYNELFNKIDYAVLETENMTNKEIALSDDESIKEVREYIFAIRSGKDVEAKIWKAIKPKGDK</sequence>
<name>A0A8S5T1Z7_9CAUD</name>
<reference evidence="2" key="1">
    <citation type="journal article" date="2021" name="Proc. Natl. Acad. Sci. U.S.A.">
        <title>A Catalog of Tens of Thousands of Viruses from Human Metagenomes Reveals Hidden Associations with Chronic Diseases.</title>
        <authorList>
            <person name="Tisza M.J."/>
            <person name="Buck C.B."/>
        </authorList>
    </citation>
    <scope>NUCLEOTIDE SEQUENCE</scope>
    <source>
        <strain evidence="2">Ctefc32</strain>
    </source>
</reference>